<keyword evidence="3" id="KW-1185">Reference proteome</keyword>
<accession>A0A433Q720</accession>
<comment type="caution">
    <text evidence="2">The sequence shown here is derived from an EMBL/GenBank/DDBJ whole genome shotgun (WGS) entry which is preliminary data.</text>
</comment>
<dbReference type="EMBL" id="RBNJ01012626">
    <property type="protein sequence ID" value="RUS25576.1"/>
    <property type="molecule type" value="Genomic_DNA"/>
</dbReference>
<evidence type="ECO:0000313" key="3">
    <source>
        <dbReference type="Proteomes" id="UP000274822"/>
    </source>
</evidence>
<feature type="region of interest" description="Disordered" evidence="1">
    <location>
        <begin position="53"/>
        <end position="75"/>
    </location>
</feature>
<proteinExistence type="predicted"/>
<evidence type="ECO:0000256" key="1">
    <source>
        <dbReference type="SAM" id="MobiDB-lite"/>
    </source>
</evidence>
<feature type="compositionally biased region" description="Polar residues" evidence="1">
    <location>
        <begin position="505"/>
        <end position="517"/>
    </location>
</feature>
<protein>
    <recommendedName>
        <fullName evidence="4">Zn(2)-C6 fungal-type domain-containing protein</fullName>
    </recommendedName>
</protein>
<reference evidence="2 3" key="1">
    <citation type="journal article" date="2018" name="New Phytol.">
        <title>Phylogenomics of Endogonaceae and evolution of mycorrhizas within Mucoromycota.</title>
        <authorList>
            <person name="Chang Y."/>
            <person name="Desiro A."/>
            <person name="Na H."/>
            <person name="Sandor L."/>
            <person name="Lipzen A."/>
            <person name="Clum A."/>
            <person name="Barry K."/>
            <person name="Grigoriev I.V."/>
            <person name="Martin F.M."/>
            <person name="Stajich J.E."/>
            <person name="Smith M.E."/>
            <person name="Bonito G."/>
            <person name="Spatafora J.W."/>
        </authorList>
    </citation>
    <scope>NUCLEOTIDE SEQUENCE [LARGE SCALE GENOMIC DNA]</scope>
    <source>
        <strain evidence="2 3">AD002</strain>
    </source>
</reference>
<gene>
    <name evidence="2" type="ORF">BC938DRAFT_471944</name>
</gene>
<dbReference type="AlphaFoldDB" id="A0A433Q720"/>
<dbReference type="Proteomes" id="UP000274822">
    <property type="component" value="Unassembled WGS sequence"/>
</dbReference>
<sequence length="600" mass="67641">MDNNNNIVPNVGDEDELSLQFNILDHDSSTLHVPGSPSQSPPSYHLLGPLDMTSDATQPVHRSRRINKKPAQNRECTNCQRKKRCPLHATMKITDRIAPGMACNQCKKKKRKCKGIFSCPNLQRPQLNQMNSPPWSSTTSALLGIQLENSCFDAEALSAALYQPERVNIEEMMQTSFFDIIPTAGNYYDFVSNEFYRTQNRDVVNCVITLVYQEILRSEDYLTGLATIFEENQRTVNTAFSTQPAVLQCDWLRLALCEQYNLCGDPCTFEMICKLVRVIYLLWNRDGQSVTTILGKYNQFLIKMQLECFQQQDCFICAAQMTALQLMDPYQDWDTLQGVMVLRVLSWWNDMCCLSTDRGGQVRLHANADHQQQTHDIEIEMDRLNERPRLTHDPSNLFFDLLPHVPPRPPDDGHVLCTRDAQVLLLDLKPTPYGEVTDVVNVRAVFSLAHGRAEAVFGAGERVKTAGDDNESVVDWLVIFGVGKDEIDVFSGSVIPVATSQPQLTTAPVRQHGSQSTNRHRGIAPSADEYTLQTYSFPERKTAPPYSDGKAPTNKPRSYSLALKQVPNPTPRQIDPHSVVSLARQNVRQKAISTAKVHEV</sequence>
<organism evidence="2 3">
    <name type="scientific">Jimgerdemannia flammicorona</name>
    <dbReference type="NCBI Taxonomy" id="994334"/>
    <lineage>
        <taxon>Eukaryota</taxon>
        <taxon>Fungi</taxon>
        <taxon>Fungi incertae sedis</taxon>
        <taxon>Mucoromycota</taxon>
        <taxon>Mucoromycotina</taxon>
        <taxon>Endogonomycetes</taxon>
        <taxon>Endogonales</taxon>
        <taxon>Endogonaceae</taxon>
        <taxon>Jimgerdemannia</taxon>
    </lineage>
</organism>
<evidence type="ECO:0000313" key="2">
    <source>
        <dbReference type="EMBL" id="RUS25576.1"/>
    </source>
</evidence>
<name>A0A433Q720_9FUNG</name>
<feature type="region of interest" description="Disordered" evidence="1">
    <location>
        <begin position="505"/>
        <end position="556"/>
    </location>
</feature>
<evidence type="ECO:0008006" key="4">
    <source>
        <dbReference type="Google" id="ProtNLM"/>
    </source>
</evidence>